<evidence type="ECO:0000313" key="5">
    <source>
        <dbReference type="EMBL" id="PPZ92500.1"/>
    </source>
</evidence>
<evidence type="ECO:0000259" key="4">
    <source>
        <dbReference type="Pfam" id="PF07715"/>
    </source>
</evidence>
<proteinExistence type="predicted"/>
<dbReference type="InterPro" id="IPR036942">
    <property type="entry name" value="Beta-barrel_TonB_sf"/>
</dbReference>
<keyword evidence="3" id="KW-0998">Cell outer membrane</keyword>
<gene>
    <name evidence="5" type="ORF">C3729_00315</name>
</gene>
<name>A0A2S7I7E0_9FLAO</name>
<dbReference type="Proteomes" id="UP000238565">
    <property type="component" value="Unassembled WGS sequence"/>
</dbReference>
<reference evidence="5 6" key="1">
    <citation type="submission" date="2018-02" db="EMBL/GenBank/DDBJ databases">
        <title>Draft genome sequence of bacterial isolates from marine environment.</title>
        <authorList>
            <person name="Singh S.K."/>
            <person name="Hill R."/>
            <person name="Major S."/>
            <person name="Cai H."/>
            <person name="Li Y."/>
        </authorList>
    </citation>
    <scope>NUCLEOTIDE SEQUENCE [LARGE SCALE GENOMIC DNA]</scope>
    <source>
        <strain evidence="5 6">IMET F</strain>
    </source>
</reference>
<accession>A0A2S7I7E0</accession>
<dbReference type="InterPro" id="IPR037066">
    <property type="entry name" value="Plug_dom_sf"/>
</dbReference>
<comment type="caution">
    <text evidence="5">The sequence shown here is derived from an EMBL/GenBank/DDBJ whole genome shotgun (WGS) entry which is preliminary data.</text>
</comment>
<keyword evidence="2" id="KW-0472">Membrane</keyword>
<sequence>MNYRKISLAALFLMASQQMIFSQVTKTDSTKTKAEKVIEGVQLRGNTNKKSESAILGEQRKAIVQKQSIGAEEISRKGISNLEQGLTKITGINTVESRGLFVRGLEERYNSLLVNGLATPSNNPFQKIIELKQFPTDIVGKFDVYKTYNANLYGDFAGATFDIETLVPENSFTKMDFSVGVNSISTFRNNFKINQNAYNMSGFIGLNAEDRQLPAEVNGYRPSGTYIPNTSFKDTWNVDNAKSLPNTSIGFTTSQRFKFKNGGNFGFLINLTQGSEYNYKEGNDNTFDTNGVYKNKLYKKEYNYNIQSTALIGLSYKKAGTKVDLNGTFLQNSFNQIQDYDGYRDNKDQDIMFFRTNQQDLSRLTDVQLLVSQKLGDRHQFKAGGSWVNNWFQQPDRKTFYGFRTGDNQLLMSYGGNNLIRQYLDLSGVNYFSAMAEYQVNLGKKQEDNYYPVTISAGYNGFADSRTMSYRFIYSTTTGVQDIINIDSPDSSFATANANGNFQWQESAQPNYKAFLYQFVNAGYANLNFKPNKSWDILAGIRAENNITITRYKLITDNINGSFRNITKNQNYFLPSLSVKKAMNNKSNLRLAISKTITRPILIETMPIEYINPDNNTILGNYNIPNTSFGKDFKGLDNSQNYNFDLKYEIFPKSSEIFAVNFFGKIVDRAIERSLISSSNSNGTTTTFFNAKQAKLAGVELEGSFNLGRISENLNRLNMGANFTYIYSDVEKSDAQKSETNFSKKRGLQGAAPWMLNVDLKYDFKNVKNLKRTASLVYNTSAEKIYAVGFGGLDHVYEQPFHQLDFIFQSELSKKVDVKLGVYNILNQTYKLKMGDESTVNISTPNLLLEDYKKGISYNLSFGIKF</sequence>
<feature type="domain" description="TonB-dependent receptor plug" evidence="4">
    <location>
        <begin position="60"/>
        <end position="157"/>
    </location>
</feature>
<evidence type="ECO:0000256" key="1">
    <source>
        <dbReference type="ARBA" id="ARBA00004442"/>
    </source>
</evidence>
<comment type="subcellular location">
    <subcellularLocation>
        <location evidence="1">Cell outer membrane</location>
    </subcellularLocation>
</comment>
<protein>
    <submittedName>
        <fullName evidence="5">TonB-dependent receptor</fullName>
    </submittedName>
</protein>
<dbReference type="Pfam" id="PF07715">
    <property type="entry name" value="Plug"/>
    <property type="match status" value="1"/>
</dbReference>
<dbReference type="RefSeq" id="WP_104792319.1">
    <property type="nucleotide sequence ID" value="NZ_PTPZ01000001.1"/>
</dbReference>
<keyword evidence="5" id="KW-0675">Receptor</keyword>
<evidence type="ECO:0000256" key="2">
    <source>
        <dbReference type="ARBA" id="ARBA00023136"/>
    </source>
</evidence>
<dbReference type="InterPro" id="IPR012910">
    <property type="entry name" value="Plug_dom"/>
</dbReference>
<dbReference type="AlphaFoldDB" id="A0A2S7I7E0"/>
<organism evidence="5 6">
    <name type="scientific">Cloacibacterium normanense</name>
    <dbReference type="NCBI Taxonomy" id="237258"/>
    <lineage>
        <taxon>Bacteria</taxon>
        <taxon>Pseudomonadati</taxon>
        <taxon>Bacteroidota</taxon>
        <taxon>Flavobacteriia</taxon>
        <taxon>Flavobacteriales</taxon>
        <taxon>Weeksellaceae</taxon>
    </lineage>
</organism>
<dbReference type="PANTHER" id="PTHR40980:SF4">
    <property type="entry name" value="TONB-DEPENDENT RECEPTOR-LIKE BETA-BARREL DOMAIN-CONTAINING PROTEIN"/>
    <property type="match status" value="1"/>
</dbReference>
<dbReference type="Gene3D" id="2.40.170.20">
    <property type="entry name" value="TonB-dependent receptor, beta-barrel domain"/>
    <property type="match status" value="1"/>
</dbReference>
<dbReference type="SUPFAM" id="SSF56935">
    <property type="entry name" value="Porins"/>
    <property type="match status" value="1"/>
</dbReference>
<evidence type="ECO:0000313" key="6">
    <source>
        <dbReference type="Proteomes" id="UP000238565"/>
    </source>
</evidence>
<dbReference type="EMBL" id="PTPZ01000001">
    <property type="protein sequence ID" value="PPZ92500.1"/>
    <property type="molecule type" value="Genomic_DNA"/>
</dbReference>
<dbReference type="GO" id="GO:0009279">
    <property type="term" value="C:cell outer membrane"/>
    <property type="evidence" value="ECO:0007669"/>
    <property type="project" value="UniProtKB-SubCell"/>
</dbReference>
<dbReference type="PANTHER" id="PTHR40980">
    <property type="entry name" value="PLUG DOMAIN-CONTAINING PROTEIN"/>
    <property type="match status" value="1"/>
</dbReference>
<dbReference type="Gene3D" id="2.170.130.10">
    <property type="entry name" value="TonB-dependent receptor, plug domain"/>
    <property type="match status" value="1"/>
</dbReference>
<evidence type="ECO:0000256" key="3">
    <source>
        <dbReference type="ARBA" id="ARBA00023237"/>
    </source>
</evidence>